<dbReference type="EMBL" id="JACHIA010000001">
    <property type="protein sequence ID" value="MBB6069059.1"/>
    <property type="molecule type" value="Genomic_DNA"/>
</dbReference>
<proteinExistence type="predicted"/>
<accession>A0A841GRY0</accession>
<dbReference type="RefSeq" id="WP_170031808.1">
    <property type="nucleotide sequence ID" value="NZ_JABDTL010000001.1"/>
</dbReference>
<sequence>MTRPVAQMTPAELYEHFTADDLKAMVDSVADDPDFDPGFRQRITDAAAMAGHAVSAPA</sequence>
<reference evidence="1 2" key="1">
    <citation type="submission" date="2020-08" db="EMBL/GenBank/DDBJ databases">
        <title>Genomic Encyclopedia of Type Strains, Phase IV (KMG-IV): sequencing the most valuable type-strain genomes for metagenomic binning, comparative biology and taxonomic classification.</title>
        <authorList>
            <person name="Goeker M."/>
        </authorList>
    </citation>
    <scope>NUCLEOTIDE SEQUENCE [LARGE SCALE GENOMIC DNA]</scope>
    <source>
        <strain evidence="1 2">DSM 29007</strain>
    </source>
</reference>
<gene>
    <name evidence="1" type="ORF">HNQ61_000670</name>
</gene>
<evidence type="ECO:0000313" key="2">
    <source>
        <dbReference type="Proteomes" id="UP000582837"/>
    </source>
</evidence>
<protein>
    <submittedName>
        <fullName evidence="1">Uncharacterized protein</fullName>
    </submittedName>
</protein>
<comment type="caution">
    <text evidence="1">The sequence shown here is derived from an EMBL/GenBank/DDBJ whole genome shotgun (WGS) entry which is preliminary data.</text>
</comment>
<name>A0A841GRY0_9BACT</name>
<organism evidence="1 2">
    <name type="scientific">Longimicrobium terrae</name>
    <dbReference type="NCBI Taxonomy" id="1639882"/>
    <lineage>
        <taxon>Bacteria</taxon>
        <taxon>Pseudomonadati</taxon>
        <taxon>Gemmatimonadota</taxon>
        <taxon>Longimicrobiia</taxon>
        <taxon>Longimicrobiales</taxon>
        <taxon>Longimicrobiaceae</taxon>
        <taxon>Longimicrobium</taxon>
    </lineage>
</organism>
<dbReference type="AlphaFoldDB" id="A0A841GRY0"/>
<evidence type="ECO:0000313" key="1">
    <source>
        <dbReference type="EMBL" id="MBB6069059.1"/>
    </source>
</evidence>
<keyword evidence="2" id="KW-1185">Reference proteome</keyword>
<dbReference type="Proteomes" id="UP000582837">
    <property type="component" value="Unassembled WGS sequence"/>
</dbReference>